<dbReference type="InterPro" id="IPR050570">
    <property type="entry name" value="Cell_wall_metabolism_enzyme"/>
</dbReference>
<dbReference type="STRING" id="720554.Clocl_1120"/>
<dbReference type="eggNOG" id="COG0739">
    <property type="taxonomic scope" value="Bacteria"/>
</dbReference>
<dbReference type="Gene3D" id="2.70.70.10">
    <property type="entry name" value="Glucose Permease (Domain IIA)"/>
    <property type="match status" value="1"/>
</dbReference>
<dbReference type="SUPFAM" id="SSF51261">
    <property type="entry name" value="Duplicated hybrid motif"/>
    <property type="match status" value="1"/>
</dbReference>
<proteinExistence type="predicted"/>
<organism evidence="5 6">
    <name type="scientific">Acetivibrio clariflavus (strain DSM 19732 / NBRC 101661 / EBR45)</name>
    <name type="common">Clostridium clariflavum</name>
    <dbReference type="NCBI Taxonomy" id="720554"/>
    <lineage>
        <taxon>Bacteria</taxon>
        <taxon>Bacillati</taxon>
        <taxon>Bacillota</taxon>
        <taxon>Clostridia</taxon>
        <taxon>Eubacteriales</taxon>
        <taxon>Oscillospiraceae</taxon>
        <taxon>Acetivibrio</taxon>
    </lineage>
</organism>
<dbReference type="PANTHER" id="PTHR21666:SF289">
    <property type="entry name" value="L-ALA--D-GLU ENDOPEPTIDASE"/>
    <property type="match status" value="1"/>
</dbReference>
<dbReference type="OrthoDB" id="9809488at2"/>
<dbReference type="EMBL" id="CP003065">
    <property type="protein sequence ID" value="AEV67795.1"/>
    <property type="molecule type" value="Genomic_DNA"/>
</dbReference>
<dbReference type="PANTHER" id="PTHR21666">
    <property type="entry name" value="PEPTIDASE-RELATED"/>
    <property type="match status" value="1"/>
</dbReference>
<dbReference type="Pfam" id="PF01551">
    <property type="entry name" value="Peptidase_M23"/>
    <property type="match status" value="1"/>
</dbReference>
<keyword evidence="3" id="KW-0812">Transmembrane</keyword>
<reference evidence="5 6" key="2">
    <citation type="journal article" date="2012" name="Stand. Genomic Sci.">
        <title>Complete Genome Sequence of Clostridium clariflavum DSM 19732.</title>
        <authorList>
            <person name="Izquierdo J.A."/>
            <person name="Goodwin L."/>
            <person name="Davenport K.W."/>
            <person name="Teshima H."/>
            <person name="Bruce D."/>
            <person name="Detter C."/>
            <person name="Tapia R."/>
            <person name="Han S."/>
            <person name="Land M."/>
            <person name="Hauser L."/>
            <person name="Jeffries C.D."/>
            <person name="Han J."/>
            <person name="Pitluck S."/>
            <person name="Nolan M."/>
            <person name="Chen A."/>
            <person name="Huntemann M."/>
            <person name="Mavromatis K."/>
            <person name="Mikhailova N."/>
            <person name="Liolios K."/>
            <person name="Woyke T."/>
            <person name="Lynd L.R."/>
        </authorList>
    </citation>
    <scope>NUCLEOTIDE SEQUENCE [LARGE SCALE GENOMIC DNA]</scope>
    <source>
        <strain evidence="6">DSM 19732 / NBRC 101661 / EBR45</strain>
    </source>
</reference>
<name>G8LY64_ACECE</name>
<dbReference type="KEGG" id="ccl:Clocl_1120"/>
<feature type="region of interest" description="Disordered" evidence="2">
    <location>
        <begin position="98"/>
        <end position="140"/>
    </location>
</feature>
<dbReference type="GO" id="GO:0004222">
    <property type="term" value="F:metalloendopeptidase activity"/>
    <property type="evidence" value="ECO:0007669"/>
    <property type="project" value="TreeGrafter"/>
</dbReference>
<dbReference type="FunFam" id="2.70.70.10:FF:000006">
    <property type="entry name" value="M23 family peptidase"/>
    <property type="match status" value="1"/>
</dbReference>
<gene>
    <name evidence="5" type="ordered locus">Clocl_1120</name>
</gene>
<feature type="transmembrane region" description="Helical" evidence="3">
    <location>
        <begin position="36"/>
        <end position="58"/>
    </location>
</feature>
<evidence type="ECO:0000313" key="6">
    <source>
        <dbReference type="Proteomes" id="UP000005435"/>
    </source>
</evidence>
<dbReference type="Proteomes" id="UP000005435">
    <property type="component" value="Chromosome"/>
</dbReference>
<accession>G8LY64</accession>
<evidence type="ECO:0000256" key="1">
    <source>
        <dbReference type="ARBA" id="ARBA00022729"/>
    </source>
</evidence>
<keyword evidence="1" id="KW-0732">Signal</keyword>
<sequence>MDDIVYRPRYSRQVTYQAKRKPRRNKRDRGSFAQKFVIRTVLQTLICMVIFLVVILLVKIKTPQTVFLQTKLKGAMSYNIDLKKTFSDIQYLLNSLPEDKKENESTDSSLDESEDSEKRVLNATTSAESENKQVSDEELEPVSAVYTEEGSLVESAEFIKDEFESVEDEHIMGLNENEKIFGNAGYSFIIPVGGIIGSFFGERVHPIKKTIIFHKGIDIEAQSGTPIKAAYDGEVVEAGSEATYGNYIKIKHVDGLSTLYAHCSKLLVNKGQKVSKGDIIAEVGATGAADGPHLHFEVRKDNEAVNPLDYIELSDSN</sequence>
<dbReference type="CDD" id="cd12797">
    <property type="entry name" value="M23_peptidase"/>
    <property type="match status" value="1"/>
</dbReference>
<dbReference type="AlphaFoldDB" id="G8LY64"/>
<dbReference type="InterPro" id="IPR016047">
    <property type="entry name" value="M23ase_b-sheet_dom"/>
</dbReference>
<reference evidence="6" key="1">
    <citation type="submission" date="2011-12" db="EMBL/GenBank/DDBJ databases">
        <title>Complete sequence of Clostridium clariflavum DSM 19732.</title>
        <authorList>
            <consortium name="US DOE Joint Genome Institute"/>
            <person name="Lucas S."/>
            <person name="Han J."/>
            <person name="Lapidus A."/>
            <person name="Cheng J.-F."/>
            <person name="Goodwin L."/>
            <person name="Pitluck S."/>
            <person name="Peters L."/>
            <person name="Teshima H."/>
            <person name="Detter J.C."/>
            <person name="Han C."/>
            <person name="Tapia R."/>
            <person name="Land M."/>
            <person name="Hauser L."/>
            <person name="Kyrpides N."/>
            <person name="Ivanova N."/>
            <person name="Pagani I."/>
            <person name="Kitzmiller T."/>
            <person name="Lynd L."/>
            <person name="Izquierdo J."/>
            <person name="Woyke T."/>
        </authorList>
    </citation>
    <scope>NUCLEOTIDE SEQUENCE [LARGE SCALE GENOMIC DNA]</scope>
    <source>
        <strain evidence="6">DSM 19732 / NBRC 101661 / EBR45</strain>
    </source>
</reference>
<evidence type="ECO:0000313" key="5">
    <source>
        <dbReference type="EMBL" id="AEV67795.1"/>
    </source>
</evidence>
<keyword evidence="3" id="KW-0472">Membrane</keyword>
<evidence type="ECO:0000256" key="3">
    <source>
        <dbReference type="SAM" id="Phobius"/>
    </source>
</evidence>
<evidence type="ECO:0000256" key="2">
    <source>
        <dbReference type="SAM" id="MobiDB-lite"/>
    </source>
</evidence>
<dbReference type="RefSeq" id="WP_014254413.1">
    <property type="nucleotide sequence ID" value="NC_016627.1"/>
</dbReference>
<evidence type="ECO:0000259" key="4">
    <source>
        <dbReference type="Pfam" id="PF01551"/>
    </source>
</evidence>
<dbReference type="MEROPS" id="M23.011"/>
<protein>
    <submittedName>
        <fullName evidence="5">Metalloendopeptidase-like membrane protein</fullName>
    </submittedName>
</protein>
<keyword evidence="6" id="KW-1185">Reference proteome</keyword>
<keyword evidence="3" id="KW-1133">Transmembrane helix</keyword>
<dbReference type="InterPro" id="IPR011055">
    <property type="entry name" value="Dup_hybrid_motif"/>
</dbReference>
<dbReference type="HOGENOM" id="CLU_029425_2_4_9"/>
<feature type="domain" description="M23ase beta-sheet core" evidence="4">
    <location>
        <begin position="213"/>
        <end position="307"/>
    </location>
</feature>